<name>A0A4Q2D3C1_9AGAR</name>
<feature type="region of interest" description="Disordered" evidence="3">
    <location>
        <begin position="98"/>
        <end position="126"/>
    </location>
</feature>
<comment type="caution">
    <text evidence="4">The sequence shown here is derived from an EMBL/GenBank/DDBJ whole genome shotgun (WGS) entry which is preliminary data.</text>
</comment>
<dbReference type="EMBL" id="SDEE01001098">
    <property type="protein sequence ID" value="RXW12851.1"/>
    <property type="molecule type" value="Genomic_DNA"/>
</dbReference>
<evidence type="ECO:0000256" key="2">
    <source>
        <dbReference type="ARBA" id="ARBA00023172"/>
    </source>
</evidence>
<dbReference type="GO" id="GO:0006310">
    <property type="term" value="P:DNA recombination"/>
    <property type="evidence" value="ECO:0007669"/>
    <property type="project" value="UniProtKB-KW"/>
</dbReference>
<dbReference type="Gene3D" id="1.10.150.130">
    <property type="match status" value="1"/>
</dbReference>
<sequence>MTNNAYEDILLPDVDLFNIDSVKAFNEARQKRISAGDKNPPPEAIFRERLQTPPPKHRQAKDHEILAGFLSATPNTRKRALNDLIKKQKADGLWEEEGDKSITVSEDESDKEVQRQLRDSDKDQDASLIPSSRKLLTASDLQEYNPSKHGGLIIPSVMQNPSGGVVYRYLYDHSLMKAMISPLGIPWHATKGSPFANSFSYHGFEWDIPSKTVFISSEKCAKLLSKIAPFRICSASHTKNEVLSLLGSLYHATFVYREGRAYINNVIAWIRHFPSSSHQEAFIRHHAPPSLITDPTWWSDILQEDSFFRSIALRPPTQDMDIWVDASTSWGIGILIGGRWDAWRLNRDVLQAGSGKDIAWLEALAVEFMVGVLVAQGHRSMDILIRSDNQGVIVPREQCFNSWTSPFAIRRTEAQSARGISEDDTKKLFDVMLHSVDINTRKTYSTGLTRFHKFCDKRGISEDLRMPASEELLSLFISSHAGAVSDSTVNNWLAGLHFWHTINSAPWHGDGSGLLSRTYTRVRKMVPISLRRAKHPLVTIEHMQTLHSGLNHSDPFDIAVWATAAVAFWSCCHLGELVIPSASGFDQNKHVTHNAKLTFGFTNSSKDSQGTEFATLPIPWSKTTGNEGASISITARPGNPLCPLLAIRRHISLNFSRPPNIPLFSFNSSSKEGWSLMTKDLFLRWCNKIWTAAGMPEMPGHSFRIGGATHLLLMGVHPDIVATQGRWLLRAFLEYWRRIDSILPLFISSHQSFASHLSIQLSMKTYAKRHGLPASV</sequence>
<protein>
    <submittedName>
        <fullName evidence="4">Uncharacterized protein</fullName>
    </submittedName>
</protein>
<dbReference type="AlphaFoldDB" id="A0A4Q2D3C1"/>
<keyword evidence="2" id="KW-0233">DNA recombination</keyword>
<dbReference type="Proteomes" id="UP000290288">
    <property type="component" value="Unassembled WGS sequence"/>
</dbReference>
<dbReference type="PANTHER" id="PTHR34605:SF3">
    <property type="entry name" value="P CELL-TYPE AGGLUTINATION PROTEIN MAP4-LIKE-RELATED"/>
    <property type="match status" value="1"/>
</dbReference>
<dbReference type="SUPFAM" id="SSF56349">
    <property type="entry name" value="DNA breaking-rejoining enzymes"/>
    <property type="match status" value="1"/>
</dbReference>
<organism evidence="4 5">
    <name type="scientific">Candolleomyces aberdarensis</name>
    <dbReference type="NCBI Taxonomy" id="2316362"/>
    <lineage>
        <taxon>Eukaryota</taxon>
        <taxon>Fungi</taxon>
        <taxon>Dikarya</taxon>
        <taxon>Basidiomycota</taxon>
        <taxon>Agaricomycotina</taxon>
        <taxon>Agaricomycetes</taxon>
        <taxon>Agaricomycetidae</taxon>
        <taxon>Agaricales</taxon>
        <taxon>Agaricineae</taxon>
        <taxon>Psathyrellaceae</taxon>
        <taxon>Candolleomyces</taxon>
    </lineage>
</organism>
<keyword evidence="1" id="KW-0238">DNA-binding</keyword>
<evidence type="ECO:0000313" key="4">
    <source>
        <dbReference type="EMBL" id="RXW12851.1"/>
    </source>
</evidence>
<feature type="compositionally biased region" description="Basic and acidic residues" evidence="3">
    <location>
        <begin position="111"/>
        <end position="125"/>
    </location>
</feature>
<dbReference type="InterPro" id="IPR052925">
    <property type="entry name" value="Phage_Integrase-like_Recomb"/>
</dbReference>
<dbReference type="SUPFAM" id="SSF47823">
    <property type="entry name" value="lambda integrase-like, N-terminal domain"/>
    <property type="match status" value="1"/>
</dbReference>
<evidence type="ECO:0000313" key="5">
    <source>
        <dbReference type="Proteomes" id="UP000290288"/>
    </source>
</evidence>
<dbReference type="Gene3D" id="1.10.443.10">
    <property type="entry name" value="Intergrase catalytic core"/>
    <property type="match status" value="1"/>
</dbReference>
<reference evidence="4 5" key="1">
    <citation type="submission" date="2019-01" db="EMBL/GenBank/DDBJ databases">
        <title>Draft genome sequence of Psathyrella aberdarensis IHI B618.</title>
        <authorList>
            <person name="Buettner E."/>
            <person name="Kellner H."/>
        </authorList>
    </citation>
    <scope>NUCLEOTIDE SEQUENCE [LARGE SCALE GENOMIC DNA]</scope>
    <source>
        <strain evidence="4 5">IHI B618</strain>
    </source>
</reference>
<dbReference type="InterPro" id="IPR011010">
    <property type="entry name" value="DNA_brk_join_enz"/>
</dbReference>
<dbReference type="STRING" id="2316362.A0A4Q2D3C1"/>
<accession>A0A4Q2D3C1</accession>
<proteinExistence type="predicted"/>
<evidence type="ECO:0000256" key="1">
    <source>
        <dbReference type="ARBA" id="ARBA00023125"/>
    </source>
</evidence>
<keyword evidence="5" id="KW-1185">Reference proteome</keyword>
<dbReference type="InterPro" id="IPR013762">
    <property type="entry name" value="Integrase-like_cat_sf"/>
</dbReference>
<dbReference type="PANTHER" id="PTHR34605">
    <property type="entry name" value="PHAGE_INTEGRASE DOMAIN-CONTAINING PROTEIN"/>
    <property type="match status" value="1"/>
</dbReference>
<gene>
    <name evidence="4" type="ORF">EST38_g13003</name>
</gene>
<dbReference type="InterPro" id="IPR010998">
    <property type="entry name" value="Integrase_recombinase_N"/>
</dbReference>
<dbReference type="GO" id="GO:0015074">
    <property type="term" value="P:DNA integration"/>
    <property type="evidence" value="ECO:0007669"/>
    <property type="project" value="InterPro"/>
</dbReference>
<dbReference type="GO" id="GO:0003677">
    <property type="term" value="F:DNA binding"/>
    <property type="evidence" value="ECO:0007669"/>
    <property type="project" value="UniProtKB-KW"/>
</dbReference>
<dbReference type="OrthoDB" id="2506773at2759"/>
<evidence type="ECO:0000256" key="3">
    <source>
        <dbReference type="SAM" id="MobiDB-lite"/>
    </source>
</evidence>